<evidence type="ECO:0000313" key="5">
    <source>
        <dbReference type="Proteomes" id="UP001500392"/>
    </source>
</evidence>
<dbReference type="SUPFAM" id="SSF52172">
    <property type="entry name" value="CheY-like"/>
    <property type="match status" value="1"/>
</dbReference>
<feature type="modified residue" description="4-aspartylphosphate" evidence="2">
    <location>
        <position position="63"/>
    </location>
</feature>
<dbReference type="SMART" id="SM00448">
    <property type="entry name" value="REC"/>
    <property type="match status" value="1"/>
</dbReference>
<sequence>MIPIQEVYVTKQGANILIVDDEPASLESLCVILEHGCQLFMAETARAGLDCLAKNNIDLILLDVDLPDQSGFEVCKAIKFREETKHIPVIFLTGFEGLVFEAQAFQAGAVDFITKPASPYRVLMRVNAHIKTEHHINLRGDTAPT</sequence>
<dbReference type="PANTHER" id="PTHR44591:SF3">
    <property type="entry name" value="RESPONSE REGULATORY DOMAIN-CONTAINING PROTEIN"/>
    <property type="match status" value="1"/>
</dbReference>
<evidence type="ECO:0000256" key="2">
    <source>
        <dbReference type="PROSITE-ProRule" id="PRU00169"/>
    </source>
</evidence>
<dbReference type="Gene3D" id="3.40.50.2300">
    <property type="match status" value="1"/>
</dbReference>
<name>A0ABP7WP90_9GAMM</name>
<evidence type="ECO:0000313" key="4">
    <source>
        <dbReference type="EMBL" id="GAA4093552.1"/>
    </source>
</evidence>
<dbReference type="EMBL" id="BAABDM010000002">
    <property type="protein sequence ID" value="GAA4093552.1"/>
    <property type="molecule type" value="Genomic_DNA"/>
</dbReference>
<organism evidence="4 5">
    <name type="scientific">Zhongshania borealis</name>
    <dbReference type="NCBI Taxonomy" id="889488"/>
    <lineage>
        <taxon>Bacteria</taxon>
        <taxon>Pseudomonadati</taxon>
        <taxon>Pseudomonadota</taxon>
        <taxon>Gammaproteobacteria</taxon>
        <taxon>Cellvibrionales</taxon>
        <taxon>Spongiibacteraceae</taxon>
        <taxon>Zhongshania</taxon>
    </lineage>
</organism>
<comment type="caution">
    <text evidence="4">The sequence shown here is derived from an EMBL/GenBank/DDBJ whole genome shotgun (WGS) entry which is preliminary data.</text>
</comment>
<dbReference type="PROSITE" id="PS50110">
    <property type="entry name" value="RESPONSE_REGULATORY"/>
    <property type="match status" value="1"/>
</dbReference>
<feature type="domain" description="Response regulatory" evidence="3">
    <location>
        <begin position="15"/>
        <end position="130"/>
    </location>
</feature>
<dbReference type="Pfam" id="PF00072">
    <property type="entry name" value="Response_reg"/>
    <property type="match status" value="1"/>
</dbReference>
<dbReference type="PANTHER" id="PTHR44591">
    <property type="entry name" value="STRESS RESPONSE REGULATOR PROTEIN 1"/>
    <property type="match status" value="1"/>
</dbReference>
<keyword evidence="1 2" id="KW-0597">Phosphoprotein</keyword>
<evidence type="ECO:0000259" key="3">
    <source>
        <dbReference type="PROSITE" id="PS50110"/>
    </source>
</evidence>
<protein>
    <recommendedName>
        <fullName evidence="3">Response regulatory domain-containing protein</fullName>
    </recommendedName>
</protein>
<dbReference type="InterPro" id="IPR011006">
    <property type="entry name" value="CheY-like_superfamily"/>
</dbReference>
<proteinExistence type="predicted"/>
<dbReference type="InterPro" id="IPR001789">
    <property type="entry name" value="Sig_transdc_resp-reg_receiver"/>
</dbReference>
<gene>
    <name evidence="4" type="ORF">GCM10022414_16690</name>
</gene>
<dbReference type="Proteomes" id="UP001500392">
    <property type="component" value="Unassembled WGS sequence"/>
</dbReference>
<dbReference type="InterPro" id="IPR050595">
    <property type="entry name" value="Bact_response_regulator"/>
</dbReference>
<keyword evidence="5" id="KW-1185">Reference proteome</keyword>
<reference evidence="5" key="1">
    <citation type="journal article" date="2019" name="Int. J. Syst. Evol. Microbiol.">
        <title>The Global Catalogue of Microorganisms (GCM) 10K type strain sequencing project: providing services to taxonomists for standard genome sequencing and annotation.</title>
        <authorList>
            <consortium name="The Broad Institute Genomics Platform"/>
            <consortium name="The Broad Institute Genome Sequencing Center for Infectious Disease"/>
            <person name="Wu L."/>
            <person name="Ma J."/>
        </authorList>
    </citation>
    <scope>NUCLEOTIDE SEQUENCE [LARGE SCALE GENOMIC DNA]</scope>
    <source>
        <strain evidence="5">JCM 17304</strain>
    </source>
</reference>
<evidence type="ECO:0000256" key="1">
    <source>
        <dbReference type="ARBA" id="ARBA00022553"/>
    </source>
</evidence>
<accession>A0ABP7WP90</accession>